<dbReference type="InterPro" id="IPR017455">
    <property type="entry name" value="Znf_FYVE-rel"/>
</dbReference>
<organism evidence="10 11">
    <name type="scientific">Brachionus plicatilis</name>
    <name type="common">Marine rotifer</name>
    <name type="synonym">Brachionus muelleri</name>
    <dbReference type="NCBI Taxonomy" id="10195"/>
    <lineage>
        <taxon>Eukaryota</taxon>
        <taxon>Metazoa</taxon>
        <taxon>Spiralia</taxon>
        <taxon>Gnathifera</taxon>
        <taxon>Rotifera</taxon>
        <taxon>Eurotatoria</taxon>
        <taxon>Monogononta</taxon>
        <taxon>Pseudotrocha</taxon>
        <taxon>Ploima</taxon>
        <taxon>Brachionidae</taxon>
        <taxon>Brachionus</taxon>
    </lineage>
</organism>
<dbReference type="PANTHER" id="PTHR14555:SF6">
    <property type="entry name" value="RAB EFFECTOR MYRIP"/>
    <property type="match status" value="1"/>
</dbReference>
<dbReference type="Gene3D" id="3.30.40.10">
    <property type="entry name" value="Zinc/RING finger domain, C3HC4 (zinc finger)"/>
    <property type="match status" value="1"/>
</dbReference>
<evidence type="ECO:0000259" key="8">
    <source>
        <dbReference type="PROSITE" id="PS50178"/>
    </source>
</evidence>
<feature type="non-terminal residue" evidence="10">
    <location>
        <position position="198"/>
    </location>
</feature>
<dbReference type="SUPFAM" id="SSF57903">
    <property type="entry name" value="FYVE/PHD zinc finger"/>
    <property type="match status" value="1"/>
</dbReference>
<proteinExistence type="predicted"/>
<gene>
    <name evidence="10" type="ORF">BpHYR1_054292</name>
</gene>
<dbReference type="PROSITE" id="PS50916">
    <property type="entry name" value="RABBD"/>
    <property type="match status" value="1"/>
</dbReference>
<feature type="domain" description="RabBD" evidence="9">
    <location>
        <begin position="7"/>
        <end position="138"/>
    </location>
</feature>
<dbReference type="InterPro" id="IPR010911">
    <property type="entry name" value="Rab_BD"/>
</dbReference>
<accession>A0A3M7QTZ5</accession>
<evidence type="ECO:0000256" key="1">
    <source>
        <dbReference type="ARBA" id="ARBA00004556"/>
    </source>
</evidence>
<dbReference type="InterPro" id="IPR011011">
    <property type="entry name" value="Znf_FYVE_PHD"/>
</dbReference>
<dbReference type="InterPro" id="IPR013083">
    <property type="entry name" value="Znf_RING/FYVE/PHD"/>
</dbReference>
<keyword evidence="5" id="KW-0862">Zinc</keyword>
<dbReference type="AlphaFoldDB" id="A0A3M7QTZ5"/>
<evidence type="ECO:0000256" key="5">
    <source>
        <dbReference type="ARBA" id="ARBA00022833"/>
    </source>
</evidence>
<dbReference type="Pfam" id="PF02318">
    <property type="entry name" value="FYVE_2"/>
    <property type="match status" value="1"/>
</dbReference>
<evidence type="ECO:0000256" key="6">
    <source>
        <dbReference type="PROSITE-ProRule" id="PRU00091"/>
    </source>
</evidence>
<dbReference type="Proteomes" id="UP000276133">
    <property type="component" value="Unassembled WGS sequence"/>
</dbReference>
<comment type="caution">
    <text evidence="10">The sequence shown here is derived from an EMBL/GenBank/DDBJ whole genome shotgun (WGS) entry which is preliminary data.</text>
</comment>
<dbReference type="STRING" id="10195.A0A3M7QTZ5"/>
<dbReference type="EMBL" id="REGN01005104">
    <property type="protein sequence ID" value="RNA14812.1"/>
    <property type="molecule type" value="Genomic_DNA"/>
</dbReference>
<dbReference type="GO" id="GO:0017022">
    <property type="term" value="F:myosin binding"/>
    <property type="evidence" value="ECO:0007669"/>
    <property type="project" value="TreeGrafter"/>
</dbReference>
<evidence type="ECO:0000313" key="10">
    <source>
        <dbReference type="EMBL" id="RNA14812.1"/>
    </source>
</evidence>
<reference evidence="10 11" key="1">
    <citation type="journal article" date="2018" name="Sci. Rep.">
        <title>Genomic signatures of local adaptation to the degree of environmental predictability in rotifers.</title>
        <authorList>
            <person name="Franch-Gras L."/>
            <person name="Hahn C."/>
            <person name="Garcia-Roger E.M."/>
            <person name="Carmona M.J."/>
            <person name="Serra M."/>
            <person name="Gomez A."/>
        </authorList>
    </citation>
    <scope>NUCLEOTIDE SEQUENCE [LARGE SCALE GENOMIC DNA]</scope>
    <source>
        <strain evidence="10">HYR1</strain>
    </source>
</reference>
<evidence type="ECO:0000259" key="9">
    <source>
        <dbReference type="PROSITE" id="PS50916"/>
    </source>
</evidence>
<sequence length="198" mass="22697">MDMTNEVPDLSFLEDGERSKIIEVLNRDQQLRRKQAQKYLKLKQEIELIESKSIDIPSDHVQTATVCVRCRQAFGYFFNKGDFCKQCGFKICQKCRVNQVGSGFLFSSQHENKILWLCILCHKYNQYLVQTGDWIYNSNLDDSHLENFRQNDLAHGAKNADPVARKKRPSVSSASSFVKSPLSGSQLITLSLCPNKKE</sequence>
<dbReference type="InterPro" id="IPR051745">
    <property type="entry name" value="Intracell_Transport_Effector"/>
</dbReference>
<feature type="domain" description="FYVE-type" evidence="8">
    <location>
        <begin position="61"/>
        <end position="126"/>
    </location>
</feature>
<feature type="compositionally biased region" description="Low complexity" evidence="7">
    <location>
        <begin position="170"/>
        <end position="181"/>
    </location>
</feature>
<keyword evidence="2" id="KW-0963">Cytoplasm</keyword>
<evidence type="ECO:0000256" key="7">
    <source>
        <dbReference type="SAM" id="MobiDB-lite"/>
    </source>
</evidence>
<dbReference type="CDD" id="cd15747">
    <property type="entry name" value="FYVE_Slp3_4_5"/>
    <property type="match status" value="1"/>
</dbReference>
<dbReference type="GO" id="GO:0006886">
    <property type="term" value="P:intracellular protein transport"/>
    <property type="evidence" value="ECO:0007669"/>
    <property type="project" value="InterPro"/>
</dbReference>
<evidence type="ECO:0000256" key="2">
    <source>
        <dbReference type="ARBA" id="ARBA00022490"/>
    </source>
</evidence>
<protein>
    <submittedName>
        <fullName evidence="10">Synaptotagmin 5 isoform X1</fullName>
    </submittedName>
</protein>
<dbReference type="GO" id="GO:0048471">
    <property type="term" value="C:perinuclear region of cytoplasm"/>
    <property type="evidence" value="ECO:0007669"/>
    <property type="project" value="UniProtKB-SubCell"/>
</dbReference>
<dbReference type="InterPro" id="IPR041282">
    <property type="entry name" value="FYVE_2"/>
</dbReference>
<dbReference type="GO" id="GO:0031267">
    <property type="term" value="F:small GTPase binding"/>
    <property type="evidence" value="ECO:0007669"/>
    <property type="project" value="InterPro"/>
</dbReference>
<dbReference type="GO" id="GO:0030864">
    <property type="term" value="C:cortical actin cytoskeleton"/>
    <property type="evidence" value="ECO:0007669"/>
    <property type="project" value="TreeGrafter"/>
</dbReference>
<keyword evidence="11" id="KW-1185">Reference proteome</keyword>
<comment type="subcellular location">
    <subcellularLocation>
        <location evidence="1">Cytoplasm</location>
        <location evidence="1">Perinuclear region</location>
    </subcellularLocation>
</comment>
<dbReference type="OrthoDB" id="10072397at2759"/>
<feature type="region of interest" description="Disordered" evidence="7">
    <location>
        <begin position="158"/>
        <end position="181"/>
    </location>
</feature>
<dbReference type="GO" id="GO:0008270">
    <property type="term" value="F:zinc ion binding"/>
    <property type="evidence" value="ECO:0007669"/>
    <property type="project" value="UniProtKB-KW"/>
</dbReference>
<evidence type="ECO:0000256" key="3">
    <source>
        <dbReference type="ARBA" id="ARBA00022723"/>
    </source>
</evidence>
<dbReference type="PANTHER" id="PTHR14555">
    <property type="entry name" value="MYELIN-ASSOCIATED OLIGODENDROCYTIC BASIC PROTEIN MOBP -RELATED"/>
    <property type="match status" value="1"/>
</dbReference>
<dbReference type="PROSITE" id="PS50178">
    <property type="entry name" value="ZF_FYVE"/>
    <property type="match status" value="1"/>
</dbReference>
<evidence type="ECO:0000256" key="4">
    <source>
        <dbReference type="ARBA" id="ARBA00022771"/>
    </source>
</evidence>
<dbReference type="GO" id="GO:0003779">
    <property type="term" value="F:actin binding"/>
    <property type="evidence" value="ECO:0007669"/>
    <property type="project" value="TreeGrafter"/>
</dbReference>
<name>A0A3M7QTZ5_BRAPC</name>
<keyword evidence="3" id="KW-0479">Metal-binding</keyword>
<keyword evidence="4 6" id="KW-0863">Zinc-finger</keyword>
<evidence type="ECO:0000313" key="11">
    <source>
        <dbReference type="Proteomes" id="UP000276133"/>
    </source>
</evidence>